<dbReference type="Proteomes" id="UP000229044">
    <property type="component" value="Unassembled WGS sequence"/>
</dbReference>
<dbReference type="InterPro" id="IPR005498">
    <property type="entry name" value="T4SS_VirB10/TraB/TrbI"/>
</dbReference>
<dbReference type="CDD" id="cd16430">
    <property type="entry name" value="TraB"/>
    <property type="match status" value="1"/>
</dbReference>
<dbReference type="OrthoDB" id="15544at2"/>
<accession>A0A2G1VA15</accession>
<dbReference type="AlphaFoldDB" id="A0A2G1VA15"/>
<evidence type="ECO:0000313" key="2">
    <source>
        <dbReference type="EMBL" id="PHQ23606.1"/>
    </source>
</evidence>
<dbReference type="Pfam" id="PF03743">
    <property type="entry name" value="TrbI"/>
    <property type="match status" value="1"/>
</dbReference>
<dbReference type="RefSeq" id="WP_091643636.1">
    <property type="nucleotide sequence ID" value="NZ_KZ319345.1"/>
</dbReference>
<gene>
    <name evidence="2" type="ORF">CLH62_20200</name>
</gene>
<evidence type="ECO:0000313" key="3">
    <source>
        <dbReference type="Proteomes" id="UP000229044"/>
    </source>
</evidence>
<proteinExistence type="predicted"/>
<protein>
    <submittedName>
        <fullName evidence="2">Conjugal transfer protein TraB</fullName>
    </submittedName>
</protein>
<sequence>MKTWWNGLGAEDRLKYRKYSIAAGFLALLLFVYYASGQDEKEPVKEVETTDLSLGADLLEDDIRAKVDKDLKHVGETLAEMERRQRQYDSLLAALETSQNDLKRQGQGEETGKEEMVNPLSDFEAPEAGGEVSYPEPPTYVPSYSASESSLNDIPVEARIVGGIGRAPGADFQPETVSKKKNSIYMPPSHMPAILLTGIRALTSELGDANPEPVMLRVQAPAVLPNSVKANLKGCFVIANATANLAQERVNLQLVSLSCMSLDGTAVIDQPVQGFVADSDGVRGLTGPVVSKMGAHVMRMIVAGLFEGAGNGIAGAAATTSTSALGTTQIVDTDSIVQSAGGQALKSGSEAVQKLFLDLAKQTVPIIEVGAAKRLTVVIQKGTDLSIMEKG</sequence>
<organism evidence="2 3">
    <name type="scientific">Marinobacter guineae</name>
    <dbReference type="NCBI Taxonomy" id="432303"/>
    <lineage>
        <taxon>Bacteria</taxon>
        <taxon>Pseudomonadati</taxon>
        <taxon>Pseudomonadota</taxon>
        <taxon>Gammaproteobacteria</taxon>
        <taxon>Pseudomonadales</taxon>
        <taxon>Marinobacteraceae</taxon>
        <taxon>Marinobacter</taxon>
    </lineage>
</organism>
<reference evidence="2 3" key="1">
    <citation type="submission" date="2017-09" db="EMBL/GenBank/DDBJ databases">
        <title>The draft genome sequences of Marinobacter guineae M3B.</title>
        <authorList>
            <person name="Cao J."/>
        </authorList>
    </citation>
    <scope>NUCLEOTIDE SEQUENCE [LARGE SCALE GENOMIC DNA]</scope>
    <source>
        <strain evidence="2 3">M3B</strain>
    </source>
</reference>
<feature type="compositionally biased region" description="Basic and acidic residues" evidence="1">
    <location>
        <begin position="101"/>
        <end position="116"/>
    </location>
</feature>
<comment type="caution">
    <text evidence="2">The sequence shown here is derived from an EMBL/GenBank/DDBJ whole genome shotgun (WGS) entry which is preliminary data.</text>
</comment>
<evidence type="ECO:0000256" key="1">
    <source>
        <dbReference type="SAM" id="MobiDB-lite"/>
    </source>
</evidence>
<feature type="region of interest" description="Disordered" evidence="1">
    <location>
        <begin position="97"/>
        <end position="117"/>
    </location>
</feature>
<keyword evidence="3" id="KW-1185">Reference proteome</keyword>
<name>A0A2G1VA15_9GAMM</name>
<dbReference type="EMBL" id="NTFI01000013">
    <property type="protein sequence ID" value="PHQ23606.1"/>
    <property type="molecule type" value="Genomic_DNA"/>
</dbReference>